<sequence length="187" mass="20731">MTDPIFWLGLSILLVAISLTALLTVAIPAFNEMGRAARSAEKLFETLNRELPPTLEALRITGNEVTDLTDDVTQGVQSASQVVKQVDETLTGVKQQAQKAQTTGRSVFAGVKAAWRTLNQPQNKSRRANRMAASGDPRSLPHEQNGNHHFEEVTSDLELNYEWEDQDESQTNKPSEPSRSPVRHDPE</sequence>
<dbReference type="PANTHER" id="PTHR33825">
    <property type="entry name" value="CHITINASE-LIKE PROTEIN"/>
    <property type="match status" value="1"/>
</dbReference>
<protein>
    <recommendedName>
        <fullName evidence="5">DUF948 domain-containing protein</fullName>
    </recommendedName>
</protein>
<keyword evidence="2" id="KW-0812">Transmembrane</keyword>
<feature type="region of interest" description="Disordered" evidence="1">
    <location>
        <begin position="118"/>
        <end position="187"/>
    </location>
</feature>
<dbReference type="Proteomes" id="UP000217895">
    <property type="component" value="Chromosome"/>
</dbReference>
<dbReference type="EMBL" id="AP018203">
    <property type="protein sequence ID" value="BAY58039.1"/>
    <property type="molecule type" value="Genomic_DNA"/>
</dbReference>
<evidence type="ECO:0000313" key="4">
    <source>
        <dbReference type="Proteomes" id="UP000217895"/>
    </source>
</evidence>
<evidence type="ECO:0000256" key="2">
    <source>
        <dbReference type="SAM" id="Phobius"/>
    </source>
</evidence>
<feature type="transmembrane region" description="Helical" evidence="2">
    <location>
        <begin position="6"/>
        <end position="30"/>
    </location>
</feature>
<keyword evidence="2" id="KW-0472">Membrane</keyword>
<reference evidence="3 4" key="1">
    <citation type="submission" date="2017-06" db="EMBL/GenBank/DDBJ databases">
        <title>Genome sequencing of cyanobaciteial culture collection at National Institute for Environmental Studies (NIES).</title>
        <authorList>
            <person name="Hirose Y."/>
            <person name="Shimura Y."/>
            <person name="Fujisawa T."/>
            <person name="Nakamura Y."/>
            <person name="Kawachi M."/>
        </authorList>
    </citation>
    <scope>NUCLEOTIDE SEQUENCE [LARGE SCALE GENOMIC DNA]</scope>
    <source>
        <strain evidence="3 4">NIES-2135</strain>
    </source>
</reference>
<evidence type="ECO:0000256" key="1">
    <source>
        <dbReference type="SAM" id="MobiDB-lite"/>
    </source>
</evidence>
<gene>
    <name evidence="3" type="ORF">NIES2135_49120</name>
</gene>
<proteinExistence type="predicted"/>
<feature type="compositionally biased region" description="Acidic residues" evidence="1">
    <location>
        <begin position="153"/>
        <end position="168"/>
    </location>
</feature>
<dbReference type="PANTHER" id="PTHR33825:SF5">
    <property type="entry name" value="TRANSMEMBRANE PROTEIN"/>
    <property type="match status" value="1"/>
</dbReference>
<organism evidence="3 4">
    <name type="scientific">Leptolyngbya boryana NIES-2135</name>
    <dbReference type="NCBI Taxonomy" id="1973484"/>
    <lineage>
        <taxon>Bacteria</taxon>
        <taxon>Bacillati</taxon>
        <taxon>Cyanobacteriota</taxon>
        <taxon>Cyanophyceae</taxon>
        <taxon>Leptolyngbyales</taxon>
        <taxon>Leptolyngbyaceae</taxon>
        <taxon>Leptolyngbya group</taxon>
        <taxon>Leptolyngbya</taxon>
    </lineage>
</organism>
<keyword evidence="2" id="KW-1133">Transmembrane helix</keyword>
<dbReference type="AlphaFoldDB" id="A0A1Z4JMR2"/>
<feature type="compositionally biased region" description="Basic and acidic residues" evidence="1">
    <location>
        <begin position="139"/>
        <end position="152"/>
    </location>
</feature>
<dbReference type="InterPro" id="IPR009293">
    <property type="entry name" value="UPF0478"/>
</dbReference>
<feature type="compositionally biased region" description="Polar residues" evidence="1">
    <location>
        <begin position="169"/>
        <end position="178"/>
    </location>
</feature>
<name>A0A1Z4JMR2_LEPBY</name>
<evidence type="ECO:0008006" key="5">
    <source>
        <dbReference type="Google" id="ProtNLM"/>
    </source>
</evidence>
<keyword evidence="4" id="KW-1185">Reference proteome</keyword>
<evidence type="ECO:0000313" key="3">
    <source>
        <dbReference type="EMBL" id="BAY58039.1"/>
    </source>
</evidence>
<dbReference type="Pfam" id="PF06103">
    <property type="entry name" value="DUF948"/>
    <property type="match status" value="1"/>
</dbReference>
<accession>A0A1Z4JMR2</accession>